<feature type="transmembrane region" description="Helical" evidence="8">
    <location>
        <begin position="334"/>
        <end position="361"/>
    </location>
</feature>
<evidence type="ECO:0000256" key="6">
    <source>
        <dbReference type="ARBA" id="ARBA00022989"/>
    </source>
</evidence>
<proteinExistence type="inferred from homology"/>
<evidence type="ECO:0000256" key="7">
    <source>
        <dbReference type="ARBA" id="ARBA00023136"/>
    </source>
</evidence>
<comment type="subcellular location">
    <subcellularLocation>
        <location evidence="1 8">Cell membrane</location>
        <topology evidence="1 8">Multi-pass membrane protein</topology>
    </subcellularLocation>
</comment>
<evidence type="ECO:0000313" key="12">
    <source>
        <dbReference type="Proteomes" id="UP000199118"/>
    </source>
</evidence>
<evidence type="ECO:0000256" key="5">
    <source>
        <dbReference type="ARBA" id="ARBA00022692"/>
    </source>
</evidence>
<evidence type="ECO:0000256" key="4">
    <source>
        <dbReference type="ARBA" id="ARBA00022475"/>
    </source>
</evidence>
<feature type="transmembrane region" description="Helical" evidence="8">
    <location>
        <begin position="235"/>
        <end position="258"/>
    </location>
</feature>
<evidence type="ECO:0000256" key="3">
    <source>
        <dbReference type="ARBA" id="ARBA00022448"/>
    </source>
</evidence>
<keyword evidence="3 8" id="KW-0813">Transport</keyword>
<dbReference type="OrthoDB" id="7056428at2"/>
<dbReference type="RefSeq" id="WP_092680609.1">
    <property type="nucleotide sequence ID" value="NZ_FNMZ01000002.1"/>
</dbReference>
<keyword evidence="7 8" id="KW-0472">Membrane</keyword>
<sequence>MSTPPHAPAPAQARAQARAAAQQADRADPGAGAAGADLSAPRGRPGATGAPVDARPGAPSRGLRFVHAQYALALVVAGLCLSPFALVFAISLGEVEAGAAWNWGVSAANYARVFVGLDWPESASFVYMRKLGWSLAYAALGAVIAVAFAFPFAWAMTRRSRRAQTVWLVFLLSSLSLSEVFVVMGWDVLLSNRSGLPMAFRETGLTDWLKAVGWFDVLREIGLATPRNVRFKPSVFATVLTLSYLVFPYAVILLYPALSRLDPAMMEAARTMGARPFTVIRTVALPACRLPIAGAALLLFVYLLGAYVAVTVFADPSRQTLTITIYESVRGATLNAPFGAAQAMVLLVTAVACLGASLALAKRAERRS</sequence>
<dbReference type="GO" id="GO:0055085">
    <property type="term" value="P:transmembrane transport"/>
    <property type="evidence" value="ECO:0007669"/>
    <property type="project" value="InterPro"/>
</dbReference>
<keyword evidence="6 8" id="KW-1133">Transmembrane helix</keyword>
<dbReference type="CDD" id="cd06261">
    <property type="entry name" value="TM_PBP2"/>
    <property type="match status" value="1"/>
</dbReference>
<evidence type="ECO:0000256" key="9">
    <source>
        <dbReference type="SAM" id="MobiDB-lite"/>
    </source>
</evidence>
<dbReference type="PROSITE" id="PS50928">
    <property type="entry name" value="ABC_TM1"/>
    <property type="match status" value="1"/>
</dbReference>
<reference evidence="11 12" key="1">
    <citation type="submission" date="2016-10" db="EMBL/GenBank/DDBJ databases">
        <authorList>
            <person name="de Groot N.N."/>
        </authorList>
    </citation>
    <scope>NUCLEOTIDE SEQUENCE [LARGE SCALE GENOMIC DNA]</scope>
    <source>
        <strain evidence="11 12">DSM 17890</strain>
    </source>
</reference>
<feature type="transmembrane region" description="Helical" evidence="8">
    <location>
        <begin position="166"/>
        <end position="186"/>
    </location>
</feature>
<evidence type="ECO:0000256" key="1">
    <source>
        <dbReference type="ARBA" id="ARBA00004651"/>
    </source>
</evidence>
<protein>
    <submittedName>
        <fullName evidence="11">Putative spermidine/putrescine transport system permease protein</fullName>
    </submittedName>
</protein>
<feature type="transmembrane region" description="Helical" evidence="8">
    <location>
        <begin position="290"/>
        <end position="314"/>
    </location>
</feature>
<evidence type="ECO:0000259" key="10">
    <source>
        <dbReference type="PROSITE" id="PS50928"/>
    </source>
</evidence>
<feature type="transmembrane region" description="Helical" evidence="8">
    <location>
        <begin position="135"/>
        <end position="154"/>
    </location>
</feature>
<feature type="region of interest" description="Disordered" evidence="9">
    <location>
        <begin position="1"/>
        <end position="55"/>
    </location>
</feature>
<evidence type="ECO:0000256" key="8">
    <source>
        <dbReference type="RuleBase" id="RU363032"/>
    </source>
</evidence>
<dbReference type="SUPFAM" id="SSF161098">
    <property type="entry name" value="MetI-like"/>
    <property type="match status" value="1"/>
</dbReference>
<feature type="domain" description="ABC transmembrane type-1" evidence="10">
    <location>
        <begin position="131"/>
        <end position="359"/>
    </location>
</feature>
<accession>A0A1H2WDQ4</accession>
<keyword evidence="4" id="KW-1003">Cell membrane</keyword>
<feature type="transmembrane region" description="Helical" evidence="8">
    <location>
        <begin position="70"/>
        <end position="92"/>
    </location>
</feature>
<dbReference type="GO" id="GO:0005886">
    <property type="term" value="C:plasma membrane"/>
    <property type="evidence" value="ECO:0007669"/>
    <property type="project" value="UniProtKB-SubCell"/>
</dbReference>
<dbReference type="PANTHER" id="PTHR42929:SF1">
    <property type="entry name" value="INNER MEMBRANE ABC TRANSPORTER PERMEASE PROTEIN YDCU-RELATED"/>
    <property type="match status" value="1"/>
</dbReference>
<feature type="compositionally biased region" description="Low complexity" evidence="9">
    <location>
        <begin position="9"/>
        <end position="37"/>
    </location>
</feature>
<gene>
    <name evidence="11" type="ORF">SAMN05444336_102346</name>
</gene>
<dbReference type="Proteomes" id="UP000199118">
    <property type="component" value="Unassembled WGS sequence"/>
</dbReference>
<comment type="similarity">
    <text evidence="2">Belongs to the binding-protein-dependent transport system permease family. CysTW subfamily.</text>
</comment>
<dbReference type="InterPro" id="IPR035906">
    <property type="entry name" value="MetI-like_sf"/>
</dbReference>
<dbReference type="EMBL" id="FNMZ01000002">
    <property type="protein sequence ID" value="SDW78671.1"/>
    <property type="molecule type" value="Genomic_DNA"/>
</dbReference>
<organism evidence="11 12">
    <name type="scientific">Albimonas donghaensis</name>
    <dbReference type="NCBI Taxonomy" id="356660"/>
    <lineage>
        <taxon>Bacteria</taxon>
        <taxon>Pseudomonadati</taxon>
        <taxon>Pseudomonadota</taxon>
        <taxon>Alphaproteobacteria</taxon>
        <taxon>Rhodobacterales</taxon>
        <taxon>Paracoccaceae</taxon>
        <taxon>Albimonas</taxon>
    </lineage>
</organism>
<evidence type="ECO:0000313" key="11">
    <source>
        <dbReference type="EMBL" id="SDW78671.1"/>
    </source>
</evidence>
<dbReference type="Pfam" id="PF00528">
    <property type="entry name" value="BPD_transp_1"/>
    <property type="match status" value="1"/>
</dbReference>
<keyword evidence="12" id="KW-1185">Reference proteome</keyword>
<keyword evidence="5 8" id="KW-0812">Transmembrane</keyword>
<dbReference type="STRING" id="356660.SAMN05444336_102346"/>
<dbReference type="AlphaFoldDB" id="A0A1H2WDQ4"/>
<dbReference type="PANTHER" id="PTHR42929">
    <property type="entry name" value="INNER MEMBRANE ABC TRANSPORTER PERMEASE PROTEIN YDCU-RELATED-RELATED"/>
    <property type="match status" value="1"/>
</dbReference>
<dbReference type="InterPro" id="IPR000515">
    <property type="entry name" value="MetI-like"/>
</dbReference>
<dbReference type="Gene3D" id="1.10.3720.10">
    <property type="entry name" value="MetI-like"/>
    <property type="match status" value="1"/>
</dbReference>
<evidence type="ECO:0000256" key="2">
    <source>
        <dbReference type="ARBA" id="ARBA00007069"/>
    </source>
</evidence>
<name>A0A1H2WDQ4_9RHOB</name>